<dbReference type="AlphaFoldDB" id="A0A4C1YGS4"/>
<dbReference type="Proteomes" id="UP000299102">
    <property type="component" value="Unassembled WGS sequence"/>
</dbReference>
<feature type="region of interest" description="Disordered" evidence="1">
    <location>
        <begin position="56"/>
        <end position="105"/>
    </location>
</feature>
<name>A0A4C1YGS4_EUMVA</name>
<keyword evidence="3" id="KW-1185">Reference proteome</keyword>
<proteinExistence type="predicted"/>
<gene>
    <name evidence="2" type="ORF">EVAR_62000_1</name>
</gene>
<feature type="compositionally biased region" description="Low complexity" evidence="1">
    <location>
        <begin position="82"/>
        <end position="91"/>
    </location>
</feature>
<organism evidence="2 3">
    <name type="scientific">Eumeta variegata</name>
    <name type="common">Bagworm moth</name>
    <name type="synonym">Eumeta japonica</name>
    <dbReference type="NCBI Taxonomy" id="151549"/>
    <lineage>
        <taxon>Eukaryota</taxon>
        <taxon>Metazoa</taxon>
        <taxon>Ecdysozoa</taxon>
        <taxon>Arthropoda</taxon>
        <taxon>Hexapoda</taxon>
        <taxon>Insecta</taxon>
        <taxon>Pterygota</taxon>
        <taxon>Neoptera</taxon>
        <taxon>Endopterygota</taxon>
        <taxon>Lepidoptera</taxon>
        <taxon>Glossata</taxon>
        <taxon>Ditrysia</taxon>
        <taxon>Tineoidea</taxon>
        <taxon>Psychidae</taxon>
        <taxon>Oiketicinae</taxon>
        <taxon>Eumeta</taxon>
    </lineage>
</organism>
<evidence type="ECO:0000256" key="1">
    <source>
        <dbReference type="SAM" id="MobiDB-lite"/>
    </source>
</evidence>
<dbReference type="EMBL" id="BGZK01001210">
    <property type="protein sequence ID" value="GBP74513.1"/>
    <property type="molecule type" value="Genomic_DNA"/>
</dbReference>
<protein>
    <submittedName>
        <fullName evidence="2">Uncharacterized protein</fullName>
    </submittedName>
</protein>
<accession>A0A4C1YGS4</accession>
<reference evidence="2 3" key="1">
    <citation type="journal article" date="2019" name="Commun. Biol.">
        <title>The bagworm genome reveals a unique fibroin gene that provides high tensile strength.</title>
        <authorList>
            <person name="Kono N."/>
            <person name="Nakamura H."/>
            <person name="Ohtoshi R."/>
            <person name="Tomita M."/>
            <person name="Numata K."/>
            <person name="Arakawa K."/>
        </authorList>
    </citation>
    <scope>NUCLEOTIDE SEQUENCE [LARGE SCALE GENOMIC DNA]</scope>
</reference>
<sequence>MIIKNLAVVRRNTCRAVLHSNPLSGERLSKDLISCWRNENRLVPFPSAAACAAPRGDSFRRRRAGRRAGPGPANLIRQTGLPAPRTARPPTCAGELTSRAALNDS</sequence>
<evidence type="ECO:0000313" key="2">
    <source>
        <dbReference type="EMBL" id="GBP74513.1"/>
    </source>
</evidence>
<evidence type="ECO:0000313" key="3">
    <source>
        <dbReference type="Proteomes" id="UP000299102"/>
    </source>
</evidence>
<comment type="caution">
    <text evidence="2">The sequence shown here is derived from an EMBL/GenBank/DDBJ whole genome shotgun (WGS) entry which is preliminary data.</text>
</comment>